<dbReference type="InterPro" id="IPR045857">
    <property type="entry name" value="O16G_dom_2"/>
</dbReference>
<dbReference type="InterPro" id="IPR006047">
    <property type="entry name" value="GH13_cat_dom"/>
</dbReference>
<dbReference type="Gene3D" id="3.20.20.80">
    <property type="entry name" value="Glycosidases"/>
    <property type="match status" value="2"/>
</dbReference>
<dbReference type="SUPFAM" id="SSF51445">
    <property type="entry name" value="(Trans)glycosidases"/>
    <property type="match status" value="1"/>
</dbReference>
<dbReference type="RefSeq" id="WP_377002953.1">
    <property type="nucleotide sequence ID" value="NZ_JBHSGG010000002.1"/>
</dbReference>
<sequence>MSAADARAWWRDAVIYQVYPRSFQDSGGDGVGDLAGIRRRLPYIADLGADAVWISPFVRSPMKDFGYDVSDFRAIEPMFGDMAAFDALVADAHALGLKVLMDQVWNHTSDRHPWFVESRASRDNPRADWYVWADPAADGGPPNNWRSAFGGSAWTFDPGRRQYYLHNFLAEQPDLDWHNPEVRAAMIAIGRFWLERGVDGFRLDVVNFYAHDRSLADNPPRPPDVPRPAGAGRGDPYFDHINRGTVCRPETLAMLGELRALADAYPGTVLLGEVSSAEDSLAAAADYVAGDGRLHLAYNSALVTDEPFTAEGLHALIARAQALFPDHRLCWTFGTHDFPRLKGRWAEHARHAEALERRRDALLAALLATLPGACCIYQGDELGLPQAQLAFEQLRDPFGIANWPHVLGRDGCRTPMPWTDAAPHGGFSSAPQTWLPMPAEHLALAVSRQQGDPGSLLETYRGLLRWRRRTPALRGGALRLFPVQGPVLAFARGSGRGRVVCAFNLSPEAATRGLEAMAAGGTHCRALAGDCRIEGDVLVLPGFGAAVLEGSGCEE</sequence>
<evidence type="ECO:0000256" key="1">
    <source>
        <dbReference type="ARBA" id="ARBA00008061"/>
    </source>
</evidence>
<dbReference type="InterPro" id="IPR017853">
    <property type="entry name" value="GH"/>
</dbReference>
<dbReference type="EMBL" id="JBHSGG010000002">
    <property type="protein sequence ID" value="MFC4726982.1"/>
    <property type="molecule type" value="Genomic_DNA"/>
</dbReference>
<dbReference type="InterPro" id="IPR013780">
    <property type="entry name" value="Glyco_hydro_b"/>
</dbReference>
<dbReference type="SUPFAM" id="SSF51011">
    <property type="entry name" value="Glycosyl hydrolase domain"/>
    <property type="match status" value="1"/>
</dbReference>
<protein>
    <submittedName>
        <fullName evidence="3">Alpha-amylase family glycosyl hydrolase</fullName>
    </submittedName>
</protein>
<feature type="domain" description="Glycosyl hydrolase family 13 catalytic" evidence="2">
    <location>
        <begin position="17"/>
        <end position="413"/>
    </location>
</feature>
<comment type="similarity">
    <text evidence="1">Belongs to the glycosyl hydrolase 13 family.</text>
</comment>
<comment type="caution">
    <text evidence="3">The sequence shown here is derived from an EMBL/GenBank/DDBJ whole genome shotgun (WGS) entry which is preliminary data.</text>
</comment>
<accession>A0ABV9NF30</accession>
<dbReference type="Pfam" id="PF00128">
    <property type="entry name" value="Alpha-amylase"/>
    <property type="match status" value="1"/>
</dbReference>
<proteinExistence type="inferred from homology"/>
<dbReference type="Proteomes" id="UP001595892">
    <property type="component" value="Unassembled WGS sequence"/>
</dbReference>
<evidence type="ECO:0000313" key="4">
    <source>
        <dbReference type="Proteomes" id="UP001595892"/>
    </source>
</evidence>
<dbReference type="SMART" id="SM00642">
    <property type="entry name" value="Aamy"/>
    <property type="match status" value="1"/>
</dbReference>
<dbReference type="GO" id="GO:0016787">
    <property type="term" value="F:hydrolase activity"/>
    <property type="evidence" value="ECO:0007669"/>
    <property type="project" value="UniProtKB-KW"/>
</dbReference>
<organism evidence="3 4">
    <name type="scientific">Coralloluteibacterium thermophilum</name>
    <dbReference type="NCBI Taxonomy" id="2707049"/>
    <lineage>
        <taxon>Bacteria</taxon>
        <taxon>Pseudomonadati</taxon>
        <taxon>Pseudomonadota</taxon>
        <taxon>Gammaproteobacteria</taxon>
        <taxon>Lysobacterales</taxon>
        <taxon>Lysobacteraceae</taxon>
        <taxon>Coralloluteibacterium</taxon>
    </lineage>
</organism>
<dbReference type="Gene3D" id="2.60.40.1180">
    <property type="entry name" value="Golgi alpha-mannosidase II"/>
    <property type="match status" value="1"/>
</dbReference>
<keyword evidence="4" id="KW-1185">Reference proteome</keyword>
<keyword evidence="3" id="KW-0378">Hydrolase</keyword>
<dbReference type="PANTHER" id="PTHR10357">
    <property type="entry name" value="ALPHA-AMYLASE FAMILY MEMBER"/>
    <property type="match status" value="1"/>
</dbReference>
<reference evidence="4" key="1">
    <citation type="journal article" date="2019" name="Int. J. Syst. Evol. Microbiol.">
        <title>The Global Catalogue of Microorganisms (GCM) 10K type strain sequencing project: providing services to taxonomists for standard genome sequencing and annotation.</title>
        <authorList>
            <consortium name="The Broad Institute Genomics Platform"/>
            <consortium name="The Broad Institute Genome Sequencing Center for Infectious Disease"/>
            <person name="Wu L."/>
            <person name="Ma J."/>
        </authorList>
    </citation>
    <scope>NUCLEOTIDE SEQUENCE [LARGE SCALE GENOMIC DNA]</scope>
    <source>
        <strain evidence="4">CGMCC 1.13574</strain>
    </source>
</reference>
<dbReference type="CDD" id="cd11330">
    <property type="entry name" value="AmyAc_OligoGlu"/>
    <property type="match status" value="1"/>
</dbReference>
<dbReference type="PANTHER" id="PTHR10357:SF179">
    <property type="entry name" value="NEUTRAL AND BASIC AMINO ACID TRANSPORT PROTEIN RBAT"/>
    <property type="match status" value="1"/>
</dbReference>
<name>A0ABV9NF30_9GAMM</name>
<gene>
    <name evidence="3" type="ORF">ACFO3Q_02155</name>
</gene>
<evidence type="ECO:0000313" key="3">
    <source>
        <dbReference type="EMBL" id="MFC4726982.1"/>
    </source>
</evidence>
<evidence type="ECO:0000259" key="2">
    <source>
        <dbReference type="SMART" id="SM00642"/>
    </source>
</evidence>
<dbReference type="Gene3D" id="3.90.400.10">
    <property type="entry name" value="Oligo-1,6-glucosidase, Domain 2"/>
    <property type="match status" value="1"/>
</dbReference>